<dbReference type="InterPro" id="IPR036388">
    <property type="entry name" value="WH-like_DNA-bd_sf"/>
</dbReference>
<dbReference type="AlphaFoldDB" id="A0A939LSW4"/>
<evidence type="ECO:0000313" key="5">
    <source>
        <dbReference type="EMBL" id="MBO1752100.1"/>
    </source>
</evidence>
<keyword evidence="3" id="KW-0804">Transcription</keyword>
<dbReference type="Pfam" id="PF00196">
    <property type="entry name" value="GerE"/>
    <property type="match status" value="1"/>
</dbReference>
<gene>
    <name evidence="5" type="ORF">J4G33_09820</name>
</gene>
<dbReference type="GO" id="GO:0006355">
    <property type="term" value="P:regulation of DNA-templated transcription"/>
    <property type="evidence" value="ECO:0007669"/>
    <property type="project" value="InterPro"/>
</dbReference>
<evidence type="ECO:0000313" key="6">
    <source>
        <dbReference type="Proteomes" id="UP000664209"/>
    </source>
</evidence>
<keyword evidence="1" id="KW-0805">Transcription regulation</keyword>
<comment type="caution">
    <text evidence="5">The sequence shown here is derived from an EMBL/GenBank/DDBJ whole genome shotgun (WGS) entry which is preliminary data.</text>
</comment>
<dbReference type="PANTHER" id="PTHR44688:SF16">
    <property type="entry name" value="DNA-BINDING TRANSCRIPTIONAL ACTIVATOR DEVR_DOSR"/>
    <property type="match status" value="1"/>
</dbReference>
<evidence type="ECO:0000256" key="3">
    <source>
        <dbReference type="ARBA" id="ARBA00023163"/>
    </source>
</evidence>
<keyword evidence="2" id="KW-0238">DNA-binding</keyword>
<protein>
    <submittedName>
        <fullName evidence="5">Helix-turn-helix transcriptional regulator</fullName>
    </submittedName>
</protein>
<dbReference type="EMBL" id="JAGEMK010000004">
    <property type="protein sequence ID" value="MBO1752100.1"/>
    <property type="molecule type" value="Genomic_DNA"/>
</dbReference>
<accession>A0A939LSW4</accession>
<dbReference type="PROSITE" id="PS50043">
    <property type="entry name" value="HTH_LUXR_2"/>
    <property type="match status" value="1"/>
</dbReference>
<dbReference type="PANTHER" id="PTHR44688">
    <property type="entry name" value="DNA-BINDING TRANSCRIPTIONAL ACTIVATOR DEVR_DOSR"/>
    <property type="match status" value="1"/>
</dbReference>
<dbReference type="InterPro" id="IPR016032">
    <property type="entry name" value="Sig_transdc_resp-reg_C-effctor"/>
</dbReference>
<dbReference type="RefSeq" id="WP_208055785.1">
    <property type="nucleotide sequence ID" value="NZ_JAGEMK010000004.1"/>
</dbReference>
<evidence type="ECO:0000256" key="1">
    <source>
        <dbReference type="ARBA" id="ARBA00023015"/>
    </source>
</evidence>
<dbReference type="InterPro" id="IPR000792">
    <property type="entry name" value="Tscrpt_reg_LuxR_C"/>
</dbReference>
<dbReference type="CDD" id="cd06170">
    <property type="entry name" value="LuxR_C_like"/>
    <property type="match status" value="1"/>
</dbReference>
<dbReference type="Gene3D" id="1.10.10.10">
    <property type="entry name" value="Winged helix-like DNA-binding domain superfamily/Winged helix DNA-binding domain"/>
    <property type="match status" value="1"/>
</dbReference>
<proteinExistence type="predicted"/>
<organism evidence="5 6">
    <name type="scientific">Actinotalea soli</name>
    <dbReference type="NCBI Taxonomy" id="2819234"/>
    <lineage>
        <taxon>Bacteria</taxon>
        <taxon>Bacillati</taxon>
        <taxon>Actinomycetota</taxon>
        <taxon>Actinomycetes</taxon>
        <taxon>Micrococcales</taxon>
        <taxon>Cellulomonadaceae</taxon>
        <taxon>Actinotalea</taxon>
    </lineage>
</organism>
<dbReference type="PRINTS" id="PR00038">
    <property type="entry name" value="HTHLUXR"/>
</dbReference>
<evidence type="ECO:0000259" key="4">
    <source>
        <dbReference type="PROSITE" id="PS50043"/>
    </source>
</evidence>
<dbReference type="SMART" id="SM00421">
    <property type="entry name" value="HTH_LUXR"/>
    <property type="match status" value="1"/>
</dbReference>
<evidence type="ECO:0000256" key="2">
    <source>
        <dbReference type="ARBA" id="ARBA00023125"/>
    </source>
</evidence>
<sequence length="375" mass="41012">MAIDAHERALDRVARLVREPTDLVSLWRGCTEVLATVVPHYWTPCWFTVDPASLLVTSHVHEGLDRMPDEWLVAEYCGQDVNRIADVATSSSGVSTLHEATGGRPESSPRWHFNMTLGGDQEVISRLRTGSGDVWGAVGLYREPGSPLFDERDTRFLQAISPHLAEGARRALLLGEATAPEHPDAPGLVILDEHWEVSSTTPGVEAWLRELPDGDVDQGRMPSAVLAVAARARAAAEPSAPGGVVVSRVRARSGVWVVLHGTVLVDRGSRRVAVIVEPATPDRISPLLMAAYQLTAREQEVTSLVLRGASTAAIAQELVLSPHTVQQHLKRVFDKTDVRSRRELVATVFFAHYEPRFRDNERRMATGLPLRGGPA</sequence>
<dbReference type="SUPFAM" id="SSF46894">
    <property type="entry name" value="C-terminal effector domain of the bipartite response regulators"/>
    <property type="match status" value="1"/>
</dbReference>
<dbReference type="Proteomes" id="UP000664209">
    <property type="component" value="Unassembled WGS sequence"/>
</dbReference>
<dbReference type="GO" id="GO:0003677">
    <property type="term" value="F:DNA binding"/>
    <property type="evidence" value="ECO:0007669"/>
    <property type="project" value="UniProtKB-KW"/>
</dbReference>
<feature type="domain" description="HTH luxR-type" evidence="4">
    <location>
        <begin position="287"/>
        <end position="353"/>
    </location>
</feature>
<name>A0A939LSW4_9CELL</name>
<keyword evidence="6" id="KW-1185">Reference proteome</keyword>
<dbReference type="PROSITE" id="PS00622">
    <property type="entry name" value="HTH_LUXR_1"/>
    <property type="match status" value="1"/>
</dbReference>
<reference evidence="5" key="1">
    <citation type="submission" date="2021-03" db="EMBL/GenBank/DDBJ databases">
        <title>Actinotalea soli sp. nov., isolated from soil.</title>
        <authorList>
            <person name="Ping W."/>
            <person name="Zhang J."/>
        </authorList>
    </citation>
    <scope>NUCLEOTIDE SEQUENCE</scope>
    <source>
        <strain evidence="5">BY-33</strain>
    </source>
</reference>